<dbReference type="EMBL" id="KE345719">
    <property type="protein sequence ID" value="EXC12621.1"/>
    <property type="molecule type" value="Genomic_DNA"/>
</dbReference>
<organism evidence="1 2">
    <name type="scientific">Morus notabilis</name>
    <dbReference type="NCBI Taxonomy" id="981085"/>
    <lineage>
        <taxon>Eukaryota</taxon>
        <taxon>Viridiplantae</taxon>
        <taxon>Streptophyta</taxon>
        <taxon>Embryophyta</taxon>
        <taxon>Tracheophyta</taxon>
        <taxon>Spermatophyta</taxon>
        <taxon>Magnoliopsida</taxon>
        <taxon>eudicotyledons</taxon>
        <taxon>Gunneridae</taxon>
        <taxon>Pentapetalae</taxon>
        <taxon>rosids</taxon>
        <taxon>fabids</taxon>
        <taxon>Rosales</taxon>
        <taxon>Moraceae</taxon>
        <taxon>Moreae</taxon>
        <taxon>Morus</taxon>
    </lineage>
</organism>
<gene>
    <name evidence="1" type="ORF">L484_012999</name>
</gene>
<keyword evidence="2" id="KW-1185">Reference proteome</keyword>
<protein>
    <submittedName>
        <fullName evidence="1">Uncharacterized protein</fullName>
    </submittedName>
</protein>
<dbReference type="Proteomes" id="UP000030645">
    <property type="component" value="Unassembled WGS sequence"/>
</dbReference>
<dbReference type="AlphaFoldDB" id="W9S3F1"/>
<accession>W9S3F1</accession>
<name>W9S3F1_9ROSA</name>
<evidence type="ECO:0000313" key="1">
    <source>
        <dbReference type="EMBL" id="EXC12621.1"/>
    </source>
</evidence>
<sequence>MDYILLSAYSAWLEPADRRGSRSSICHAISYSHIPPMKVGHLVSVAPSRVCFFVTKLKPILFSGTHKGMSPPKCL</sequence>
<proteinExistence type="predicted"/>
<evidence type="ECO:0000313" key="2">
    <source>
        <dbReference type="Proteomes" id="UP000030645"/>
    </source>
</evidence>
<reference evidence="2" key="1">
    <citation type="submission" date="2013-01" db="EMBL/GenBank/DDBJ databases">
        <title>Draft Genome Sequence of a Mulberry Tree, Morus notabilis C.K. Schneid.</title>
        <authorList>
            <person name="He N."/>
            <person name="Zhao S."/>
        </authorList>
    </citation>
    <scope>NUCLEOTIDE SEQUENCE</scope>
</reference>